<keyword evidence="2 4" id="KW-0238">DNA-binding</keyword>
<feature type="domain" description="HTH tetR-type" evidence="5">
    <location>
        <begin position="2"/>
        <end position="62"/>
    </location>
</feature>
<dbReference type="GO" id="GO:0045892">
    <property type="term" value="P:negative regulation of DNA-templated transcription"/>
    <property type="evidence" value="ECO:0007669"/>
    <property type="project" value="UniProtKB-ARBA"/>
</dbReference>
<dbReference type="InterPro" id="IPR041603">
    <property type="entry name" value="YvdT_C"/>
</dbReference>
<organism evidence="6 7">
    <name type="scientific">Alkalibacter rhizosphaerae</name>
    <dbReference type="NCBI Taxonomy" id="2815577"/>
    <lineage>
        <taxon>Bacteria</taxon>
        <taxon>Bacillati</taxon>
        <taxon>Bacillota</taxon>
        <taxon>Clostridia</taxon>
        <taxon>Eubacteriales</taxon>
        <taxon>Eubacteriaceae</taxon>
        <taxon>Alkalibacter</taxon>
    </lineage>
</organism>
<evidence type="ECO:0000259" key="5">
    <source>
        <dbReference type="PROSITE" id="PS50977"/>
    </source>
</evidence>
<dbReference type="EMBL" id="CP071444">
    <property type="protein sequence ID" value="QSX08803.1"/>
    <property type="molecule type" value="Genomic_DNA"/>
</dbReference>
<gene>
    <name evidence="6" type="ORF">J0B03_01575</name>
</gene>
<keyword evidence="3" id="KW-0804">Transcription</keyword>
<evidence type="ECO:0000256" key="1">
    <source>
        <dbReference type="ARBA" id="ARBA00023015"/>
    </source>
</evidence>
<dbReference type="InterPro" id="IPR009057">
    <property type="entry name" value="Homeodomain-like_sf"/>
</dbReference>
<evidence type="ECO:0000256" key="2">
    <source>
        <dbReference type="ARBA" id="ARBA00023125"/>
    </source>
</evidence>
<dbReference type="FunFam" id="1.10.10.60:FF:000141">
    <property type="entry name" value="TetR family transcriptional regulator"/>
    <property type="match status" value="1"/>
</dbReference>
<dbReference type="AlphaFoldDB" id="A0A974XFD5"/>
<reference evidence="6" key="1">
    <citation type="submission" date="2021-03" db="EMBL/GenBank/DDBJ databases">
        <title>Alkalibacter marinus sp. nov., isolated from tidal flat sediment.</title>
        <authorList>
            <person name="Namirimu T."/>
            <person name="Yang J.-A."/>
            <person name="Yang S.-H."/>
            <person name="Kim Y.-J."/>
            <person name="Kwon K.K."/>
        </authorList>
    </citation>
    <scope>NUCLEOTIDE SEQUENCE</scope>
    <source>
        <strain evidence="6">ES005</strain>
    </source>
</reference>
<dbReference type="KEGG" id="alka:J0B03_01575"/>
<dbReference type="RefSeq" id="WP_207300144.1">
    <property type="nucleotide sequence ID" value="NZ_CP071444.1"/>
</dbReference>
<keyword evidence="7" id="KW-1185">Reference proteome</keyword>
<proteinExistence type="predicted"/>
<dbReference type="PANTHER" id="PTHR43479:SF8">
    <property type="entry name" value="TRANSCRIPTIONAL REGULATOR, TETR FAMILY"/>
    <property type="match status" value="1"/>
</dbReference>
<dbReference type="PROSITE" id="PS50977">
    <property type="entry name" value="HTH_TETR_2"/>
    <property type="match status" value="1"/>
</dbReference>
<keyword evidence="1" id="KW-0805">Transcription regulation</keyword>
<evidence type="ECO:0000256" key="4">
    <source>
        <dbReference type="PROSITE-ProRule" id="PRU00335"/>
    </source>
</evidence>
<dbReference type="Gene3D" id="1.10.357.10">
    <property type="entry name" value="Tetracycline Repressor, domain 2"/>
    <property type="match status" value="1"/>
</dbReference>
<dbReference type="Pfam" id="PF00440">
    <property type="entry name" value="TetR_N"/>
    <property type="match status" value="1"/>
</dbReference>
<protein>
    <submittedName>
        <fullName evidence="6">TetR family transcriptional regulator</fullName>
    </submittedName>
</protein>
<dbReference type="SUPFAM" id="SSF46689">
    <property type="entry name" value="Homeodomain-like"/>
    <property type="match status" value="1"/>
</dbReference>
<dbReference type="GO" id="GO:0003677">
    <property type="term" value="F:DNA binding"/>
    <property type="evidence" value="ECO:0007669"/>
    <property type="project" value="UniProtKB-UniRule"/>
</dbReference>
<dbReference type="Pfam" id="PF17934">
    <property type="entry name" value="TetR_C_26"/>
    <property type="match status" value="1"/>
</dbReference>
<feature type="DNA-binding region" description="H-T-H motif" evidence="4">
    <location>
        <begin position="25"/>
        <end position="44"/>
    </location>
</feature>
<dbReference type="PRINTS" id="PR00455">
    <property type="entry name" value="HTHTETR"/>
</dbReference>
<accession>A0A974XFD5</accession>
<evidence type="ECO:0000313" key="6">
    <source>
        <dbReference type="EMBL" id="QSX08803.1"/>
    </source>
</evidence>
<evidence type="ECO:0000256" key="3">
    <source>
        <dbReference type="ARBA" id="ARBA00023163"/>
    </source>
</evidence>
<name>A0A974XFD5_9FIRM</name>
<dbReference type="InterPro" id="IPR050624">
    <property type="entry name" value="HTH-type_Tx_Regulator"/>
</dbReference>
<sequence length="197" mass="22382">MASKREKILETSMALFQEQGYEKTSVSQIVKQAGMAQGTFYLYFKSKNALVSAIANKIFDEQLAIIRTSYDKKDRNLDSLLTSMIDATFAITEKHKDVISFLYSGFAYDQSFSTWEEIYRPYYEWLEDALYIILERDEGSSSNSLSHLSNFIVGLVEHGAETCYLSGLPKEEITAYRNDLLAFLHGSISTMSGNNNH</sequence>
<dbReference type="Proteomes" id="UP000663499">
    <property type="component" value="Chromosome"/>
</dbReference>
<dbReference type="PANTHER" id="PTHR43479">
    <property type="entry name" value="ACREF/ENVCD OPERON REPRESSOR-RELATED"/>
    <property type="match status" value="1"/>
</dbReference>
<evidence type="ECO:0000313" key="7">
    <source>
        <dbReference type="Proteomes" id="UP000663499"/>
    </source>
</evidence>
<dbReference type="InterPro" id="IPR001647">
    <property type="entry name" value="HTH_TetR"/>
</dbReference>